<comment type="similarity">
    <text evidence="1">Belongs to the STXBP/unc-18/SEC1 family.</text>
</comment>
<dbReference type="InterPro" id="IPR036045">
    <property type="entry name" value="Sec1-like_sf"/>
</dbReference>
<dbReference type="Pfam" id="PF00995">
    <property type="entry name" value="Sec1"/>
    <property type="match status" value="1"/>
</dbReference>
<evidence type="ECO:0000256" key="1">
    <source>
        <dbReference type="ARBA" id="ARBA00009884"/>
    </source>
</evidence>
<evidence type="ECO:0000313" key="3">
    <source>
        <dbReference type="Proteomes" id="UP000221165"/>
    </source>
</evidence>
<dbReference type="OrthoDB" id="10251230at2759"/>
<dbReference type="RefSeq" id="XP_067920231.1">
    <property type="nucleotide sequence ID" value="XM_068067791.1"/>
</dbReference>
<dbReference type="AlphaFoldDB" id="A0A2C6KPT8"/>
<comment type="caution">
    <text evidence="2">The sequence shown here is derived from an EMBL/GenBank/DDBJ whole genome shotgun (WGS) entry which is preliminary data.</text>
</comment>
<dbReference type="InterPro" id="IPR001619">
    <property type="entry name" value="Sec1-like"/>
</dbReference>
<reference evidence="2 3" key="1">
    <citation type="journal article" date="2017" name="Int. J. Parasitol.">
        <title>The genome of the protozoan parasite Cystoisospora suis and a reverse vaccinology approach to identify vaccine candidates.</title>
        <authorList>
            <person name="Palmieri N."/>
            <person name="Shrestha A."/>
            <person name="Ruttkowski B."/>
            <person name="Beck T."/>
            <person name="Vogl C."/>
            <person name="Tomley F."/>
            <person name="Blake D.P."/>
            <person name="Joachim A."/>
        </authorList>
    </citation>
    <scope>NUCLEOTIDE SEQUENCE [LARGE SCALE GENOMIC DNA]</scope>
    <source>
        <strain evidence="2 3">Wien I</strain>
    </source>
</reference>
<proteinExistence type="inferred from homology"/>
<accession>A0A2C6KPT8</accession>
<feature type="non-terminal residue" evidence="2">
    <location>
        <position position="177"/>
    </location>
</feature>
<evidence type="ECO:0000313" key="2">
    <source>
        <dbReference type="EMBL" id="PHJ18525.1"/>
    </source>
</evidence>
<gene>
    <name evidence="2" type="ORF">CSUI_007646</name>
</gene>
<name>A0A2C6KPT8_9APIC</name>
<protein>
    <submittedName>
        <fullName evidence="2">Sec1 family protein</fullName>
    </submittedName>
</protein>
<dbReference type="GeneID" id="94431002"/>
<organism evidence="2 3">
    <name type="scientific">Cystoisospora suis</name>
    <dbReference type="NCBI Taxonomy" id="483139"/>
    <lineage>
        <taxon>Eukaryota</taxon>
        <taxon>Sar</taxon>
        <taxon>Alveolata</taxon>
        <taxon>Apicomplexa</taxon>
        <taxon>Conoidasida</taxon>
        <taxon>Coccidia</taxon>
        <taxon>Eucoccidiorida</taxon>
        <taxon>Eimeriorina</taxon>
        <taxon>Sarcocystidae</taxon>
        <taxon>Cystoisospora</taxon>
    </lineage>
</organism>
<dbReference type="Gene3D" id="3.40.50.2060">
    <property type="match status" value="1"/>
</dbReference>
<dbReference type="PANTHER" id="PTHR11679">
    <property type="entry name" value="VESICLE PROTEIN SORTING-ASSOCIATED"/>
    <property type="match status" value="1"/>
</dbReference>
<sequence>MSSAFSLNLQERQAVAIQAMLVLHQSRPSMRGAVGVDSSLLHSSFSSSSSSALLPQGCASWKILIFDDVAKDILGPLMTVGTLRRQGVTLNLPLKSRRSPVIEAPAVYLLAPTEENIQLLLDELQQKLYAFYFFNFTDSLSDDLMQLLAKGAVEAVGLHSFSRGVCTLPPLQKLHTH</sequence>
<dbReference type="Proteomes" id="UP000221165">
    <property type="component" value="Unassembled WGS sequence"/>
</dbReference>
<dbReference type="InterPro" id="IPR043154">
    <property type="entry name" value="Sec-1-like_dom1"/>
</dbReference>
<dbReference type="SUPFAM" id="SSF56815">
    <property type="entry name" value="Sec1/munc18-like (SM) proteins"/>
    <property type="match status" value="1"/>
</dbReference>
<keyword evidence="3" id="KW-1185">Reference proteome</keyword>
<dbReference type="EMBL" id="MIGC01004099">
    <property type="protein sequence ID" value="PHJ18525.1"/>
    <property type="molecule type" value="Genomic_DNA"/>
</dbReference>
<dbReference type="GO" id="GO:0016192">
    <property type="term" value="P:vesicle-mediated transport"/>
    <property type="evidence" value="ECO:0007669"/>
    <property type="project" value="InterPro"/>
</dbReference>
<dbReference type="VEuPathDB" id="ToxoDB:CSUI_007646"/>